<accession>A0A382XZW2</accession>
<dbReference type="GO" id="GO:0015074">
    <property type="term" value="P:DNA integration"/>
    <property type="evidence" value="ECO:0007669"/>
    <property type="project" value="InterPro"/>
</dbReference>
<dbReference type="SUPFAM" id="SSF47823">
    <property type="entry name" value="lambda integrase-like, N-terminal domain"/>
    <property type="match status" value="1"/>
</dbReference>
<evidence type="ECO:0000313" key="3">
    <source>
        <dbReference type="EMBL" id="SVD76672.1"/>
    </source>
</evidence>
<proteinExistence type="predicted"/>
<feature type="non-terminal residue" evidence="3">
    <location>
        <position position="105"/>
    </location>
</feature>
<feature type="non-terminal residue" evidence="3">
    <location>
        <position position="1"/>
    </location>
</feature>
<protein>
    <recommendedName>
        <fullName evidence="2">Integrase SAM-like N-terminal domain-containing protein</fullName>
    </recommendedName>
</protein>
<dbReference type="GO" id="GO:0003677">
    <property type="term" value="F:DNA binding"/>
    <property type="evidence" value="ECO:0007669"/>
    <property type="project" value="UniProtKB-KW"/>
</dbReference>
<dbReference type="Pfam" id="PF02899">
    <property type="entry name" value="Phage_int_SAM_1"/>
    <property type="match status" value="1"/>
</dbReference>
<feature type="domain" description="Integrase SAM-like N-terminal" evidence="2">
    <location>
        <begin position="31"/>
        <end position="86"/>
    </location>
</feature>
<keyword evidence="1" id="KW-0238">DNA-binding</keyword>
<reference evidence="3" key="1">
    <citation type="submission" date="2018-05" db="EMBL/GenBank/DDBJ databases">
        <authorList>
            <person name="Lanie J.A."/>
            <person name="Ng W.-L."/>
            <person name="Kazmierczak K.M."/>
            <person name="Andrzejewski T.M."/>
            <person name="Davidsen T.M."/>
            <person name="Wayne K.J."/>
            <person name="Tettelin H."/>
            <person name="Glass J.I."/>
            <person name="Rusch D."/>
            <person name="Podicherti R."/>
            <person name="Tsui H.-C.T."/>
            <person name="Winkler M.E."/>
        </authorList>
    </citation>
    <scope>NUCLEOTIDE SEQUENCE</scope>
</reference>
<name>A0A382XZW2_9ZZZZ</name>
<gene>
    <name evidence="3" type="ORF">METZ01_LOCUS429526</name>
</gene>
<sequence>VVEHISQEITRLPGDPGEGHWARPLFQRLRLHLQAQRGLAAYTVRNYMTDLIPFWFFLDDHPTKNFGNIDRPFLRSYLHWLLTDAKPMTGGRHFITSVRKKSFGY</sequence>
<dbReference type="InterPro" id="IPR004107">
    <property type="entry name" value="Integrase_SAM-like_N"/>
</dbReference>
<dbReference type="Gene3D" id="1.10.150.130">
    <property type="match status" value="1"/>
</dbReference>
<evidence type="ECO:0000256" key="1">
    <source>
        <dbReference type="ARBA" id="ARBA00023125"/>
    </source>
</evidence>
<dbReference type="EMBL" id="UINC01171875">
    <property type="protein sequence ID" value="SVD76672.1"/>
    <property type="molecule type" value="Genomic_DNA"/>
</dbReference>
<dbReference type="InterPro" id="IPR010998">
    <property type="entry name" value="Integrase_recombinase_N"/>
</dbReference>
<evidence type="ECO:0000259" key="2">
    <source>
        <dbReference type="Pfam" id="PF02899"/>
    </source>
</evidence>
<dbReference type="AlphaFoldDB" id="A0A382XZW2"/>
<organism evidence="3">
    <name type="scientific">marine metagenome</name>
    <dbReference type="NCBI Taxonomy" id="408172"/>
    <lineage>
        <taxon>unclassified sequences</taxon>
        <taxon>metagenomes</taxon>
        <taxon>ecological metagenomes</taxon>
    </lineage>
</organism>